<dbReference type="AlphaFoldDB" id="A0A2M7BSZ4"/>
<reference evidence="3" key="1">
    <citation type="submission" date="2017-09" db="EMBL/GenBank/DDBJ databases">
        <title>Depth-based differentiation of microbial function through sediment-hosted aquifers and enrichment of novel symbionts in the deep terrestrial subsurface.</title>
        <authorList>
            <person name="Probst A.J."/>
            <person name="Ladd B."/>
            <person name="Jarett J.K."/>
            <person name="Geller-Mcgrath D.E."/>
            <person name="Sieber C.M.K."/>
            <person name="Emerson J.B."/>
            <person name="Anantharaman K."/>
            <person name="Thomas B.C."/>
            <person name="Malmstrom R."/>
            <person name="Stieglmeier M."/>
            <person name="Klingl A."/>
            <person name="Woyke T."/>
            <person name="Ryan C.M."/>
            <person name="Banfield J.F."/>
        </authorList>
    </citation>
    <scope>NUCLEOTIDE SEQUENCE [LARGE SCALE GENOMIC DNA]</scope>
</reference>
<feature type="domain" description="Glycosyltransferase 2-like" evidence="1">
    <location>
        <begin position="9"/>
        <end position="128"/>
    </location>
</feature>
<proteinExistence type="predicted"/>
<dbReference type="Proteomes" id="UP000230119">
    <property type="component" value="Unassembled WGS sequence"/>
</dbReference>
<dbReference type="PANTHER" id="PTHR43685">
    <property type="entry name" value="GLYCOSYLTRANSFERASE"/>
    <property type="match status" value="1"/>
</dbReference>
<comment type="caution">
    <text evidence="2">The sequence shown here is derived from an EMBL/GenBank/DDBJ whole genome shotgun (WGS) entry which is preliminary data.</text>
</comment>
<dbReference type="PANTHER" id="PTHR43685:SF3">
    <property type="entry name" value="SLR2126 PROTEIN"/>
    <property type="match status" value="1"/>
</dbReference>
<name>A0A2M7BSZ4_9BACT</name>
<accession>A0A2M7BSZ4</accession>
<dbReference type="InterPro" id="IPR029044">
    <property type="entry name" value="Nucleotide-diphossugar_trans"/>
</dbReference>
<sequence>MNNRTVDLSVIVVVYNQPESLRLILQSLLAQDFSGSYEIIVTDDGSSTEILRTFRDECGKNTIPAKYVWQPHRHFRAAAARNNGINISSGKIFLFLDGDLVPAADALRRHTEAHTSPKMMVAGNRKWRGELSSIKCLPSGPIEKVIKHLEDGFLVDEKSRQREEVERQRRKQWLASPHPWRACFSGNVSVGWSPEVWFDENFVGWGPEDWEFNHRLCTKHGYTPTYLDDITAYHLETPDAVGNVFRVGTHEEIVMYMKNTLYFFDKNPGELPIEEVFFGFPRFALYEHTNKWRVVPRPTSSSYDIKDVAAKARQWIAEYGGK</sequence>
<gene>
    <name evidence="2" type="ORF">COS52_01810</name>
</gene>
<organism evidence="2 3">
    <name type="scientific">Candidatus Roizmanbacteria bacterium CG03_land_8_20_14_0_80_39_12</name>
    <dbReference type="NCBI Taxonomy" id="1974847"/>
    <lineage>
        <taxon>Bacteria</taxon>
        <taxon>Candidatus Roizmaniibacteriota</taxon>
    </lineage>
</organism>
<dbReference type="InterPro" id="IPR050834">
    <property type="entry name" value="Glycosyltransf_2"/>
</dbReference>
<protein>
    <recommendedName>
        <fullName evidence="1">Glycosyltransferase 2-like domain-containing protein</fullName>
    </recommendedName>
</protein>
<dbReference type="SUPFAM" id="SSF53448">
    <property type="entry name" value="Nucleotide-diphospho-sugar transferases"/>
    <property type="match status" value="1"/>
</dbReference>
<dbReference type="EMBL" id="PEVA01000073">
    <property type="protein sequence ID" value="PIV08605.1"/>
    <property type="molecule type" value="Genomic_DNA"/>
</dbReference>
<dbReference type="Gene3D" id="3.90.550.10">
    <property type="entry name" value="Spore Coat Polysaccharide Biosynthesis Protein SpsA, Chain A"/>
    <property type="match status" value="1"/>
</dbReference>
<evidence type="ECO:0000313" key="2">
    <source>
        <dbReference type="EMBL" id="PIV08605.1"/>
    </source>
</evidence>
<dbReference type="InterPro" id="IPR001173">
    <property type="entry name" value="Glyco_trans_2-like"/>
</dbReference>
<evidence type="ECO:0000259" key="1">
    <source>
        <dbReference type="Pfam" id="PF00535"/>
    </source>
</evidence>
<evidence type="ECO:0000313" key="3">
    <source>
        <dbReference type="Proteomes" id="UP000230119"/>
    </source>
</evidence>
<dbReference type="Pfam" id="PF00535">
    <property type="entry name" value="Glycos_transf_2"/>
    <property type="match status" value="1"/>
</dbReference>